<evidence type="ECO:0000313" key="1">
    <source>
        <dbReference type="EMBL" id="KAG5584978.1"/>
    </source>
</evidence>
<keyword evidence="2" id="KW-1185">Reference proteome</keyword>
<protein>
    <submittedName>
        <fullName evidence="1">Uncharacterized protein</fullName>
    </submittedName>
</protein>
<comment type="caution">
    <text evidence="1">The sequence shown here is derived from an EMBL/GenBank/DDBJ whole genome shotgun (WGS) entry which is preliminary data.</text>
</comment>
<dbReference type="PANTHER" id="PTHR36607:SF24">
    <property type="entry name" value="AMINOTRANSFERASE-LIKE PLANT MOBILE DOMAIN-CONTAINING PROTEIN"/>
    <property type="match status" value="1"/>
</dbReference>
<dbReference type="OrthoDB" id="1298695at2759"/>
<reference evidence="1 2" key="1">
    <citation type="submission" date="2020-09" db="EMBL/GenBank/DDBJ databases">
        <title>De no assembly of potato wild relative species, Solanum commersonii.</title>
        <authorList>
            <person name="Cho K."/>
        </authorList>
    </citation>
    <scope>NUCLEOTIDE SEQUENCE [LARGE SCALE GENOMIC DNA]</scope>
    <source>
        <strain evidence="1">LZ3.2</strain>
        <tissue evidence="1">Leaf</tissue>
    </source>
</reference>
<dbReference type="PANTHER" id="PTHR36607">
    <property type="entry name" value="1,2-DIHYDROXY-3-KETO-5-METHYLTHIOPENTENE DIOXYGENASE 4"/>
    <property type="match status" value="1"/>
</dbReference>
<dbReference type="EMBL" id="JACXVP010000009">
    <property type="protein sequence ID" value="KAG5584978.1"/>
    <property type="molecule type" value="Genomic_DNA"/>
</dbReference>
<proteinExistence type="predicted"/>
<gene>
    <name evidence="1" type="ORF">H5410_045412</name>
</gene>
<dbReference type="Proteomes" id="UP000824120">
    <property type="component" value="Chromosome 9"/>
</dbReference>
<name>A0A9J5XB24_SOLCO</name>
<sequence>MDFSGREVSYPCLDMVEDNCCMLLINHLRKWSSTETKDVMDNFSGKVTTEKVLLLKSSTHQNVVVSFPLHCDENLSSWRVPPSGFGEVLYTFGDFGKHQDYDAIFVLMFIYDHNENVLQAFCKNFHPSTNTVSTFVKELFISLWDLRTIGGLPVHGSFYDEFIPSAKELTHHSTKLPKVSPMKSPFENGHSSDLEDRENMLSLHQGQEEITPLVKLGVEESLKDDTYLVAFLTMRTLASECCLFSMISRQWYDTSRSLRFIVTGGNQDCTMLFEGELLL</sequence>
<organism evidence="1 2">
    <name type="scientific">Solanum commersonii</name>
    <name type="common">Commerson's wild potato</name>
    <name type="synonym">Commerson's nightshade</name>
    <dbReference type="NCBI Taxonomy" id="4109"/>
    <lineage>
        <taxon>Eukaryota</taxon>
        <taxon>Viridiplantae</taxon>
        <taxon>Streptophyta</taxon>
        <taxon>Embryophyta</taxon>
        <taxon>Tracheophyta</taxon>
        <taxon>Spermatophyta</taxon>
        <taxon>Magnoliopsida</taxon>
        <taxon>eudicotyledons</taxon>
        <taxon>Gunneridae</taxon>
        <taxon>Pentapetalae</taxon>
        <taxon>asterids</taxon>
        <taxon>lamiids</taxon>
        <taxon>Solanales</taxon>
        <taxon>Solanaceae</taxon>
        <taxon>Solanoideae</taxon>
        <taxon>Solaneae</taxon>
        <taxon>Solanum</taxon>
    </lineage>
</organism>
<dbReference type="AlphaFoldDB" id="A0A9J5XB24"/>
<accession>A0A9J5XB24</accession>
<evidence type="ECO:0000313" key="2">
    <source>
        <dbReference type="Proteomes" id="UP000824120"/>
    </source>
</evidence>